<gene>
    <name evidence="1" type="ORF">DSO57_1001522</name>
</gene>
<organism evidence="1 2">
    <name type="scientific">Entomophthora muscae</name>
    <dbReference type="NCBI Taxonomy" id="34485"/>
    <lineage>
        <taxon>Eukaryota</taxon>
        <taxon>Fungi</taxon>
        <taxon>Fungi incertae sedis</taxon>
        <taxon>Zoopagomycota</taxon>
        <taxon>Entomophthoromycotina</taxon>
        <taxon>Entomophthoromycetes</taxon>
        <taxon>Entomophthorales</taxon>
        <taxon>Entomophthoraceae</taxon>
        <taxon>Entomophthora</taxon>
    </lineage>
</organism>
<accession>A0ACC2RNY6</accession>
<comment type="caution">
    <text evidence="1">The sequence shown here is derived from an EMBL/GenBank/DDBJ whole genome shotgun (WGS) entry which is preliminary data.</text>
</comment>
<keyword evidence="2" id="KW-1185">Reference proteome</keyword>
<dbReference type="Proteomes" id="UP001165960">
    <property type="component" value="Unassembled WGS sequence"/>
</dbReference>
<evidence type="ECO:0000313" key="2">
    <source>
        <dbReference type="Proteomes" id="UP001165960"/>
    </source>
</evidence>
<reference evidence="1" key="1">
    <citation type="submission" date="2022-04" db="EMBL/GenBank/DDBJ databases">
        <title>Genome of the entomopathogenic fungus Entomophthora muscae.</title>
        <authorList>
            <person name="Elya C."/>
            <person name="Lovett B.R."/>
            <person name="Lee E."/>
            <person name="Macias A.M."/>
            <person name="Hajek A.E."/>
            <person name="De Bivort B.L."/>
            <person name="Kasson M.T."/>
            <person name="De Fine Licht H.H."/>
            <person name="Stajich J.E."/>
        </authorList>
    </citation>
    <scope>NUCLEOTIDE SEQUENCE</scope>
    <source>
        <strain evidence="1">Berkeley</strain>
    </source>
</reference>
<name>A0ACC2RNY6_9FUNG</name>
<proteinExistence type="predicted"/>
<protein>
    <submittedName>
        <fullName evidence="1">Uncharacterized protein</fullName>
    </submittedName>
</protein>
<evidence type="ECO:0000313" key="1">
    <source>
        <dbReference type="EMBL" id="KAJ9051764.1"/>
    </source>
</evidence>
<sequence>MLALILFPCFVLTCGQNLEFQGQQFKEDIELLSRGCDDPAFNAVFENLAHDPLYQLKRNEVLKFKENTRIIDDSSSFAFGYHAREVHAISGNFYCFYNEKCIIKVAYTNEQWYTSIERIWIRPHFNENPFQDKIYPLLERNSSYFLYKVLGPTSISLNFIPIVWGYWKKTVIVRGSIFARHYMVCSGQVISPRVKGFPDGWIEPVLTPLNGDFI</sequence>
<dbReference type="EMBL" id="QTSX02007103">
    <property type="protein sequence ID" value="KAJ9051764.1"/>
    <property type="molecule type" value="Genomic_DNA"/>
</dbReference>